<sequence length="263" mass="30626">MTLNQVISLNLAKHFDFETLKVQFIEAHRGSLYKDALYLDRPQGKAFVFPFGVLVAWGLNHEDLQYLQAQLIEHSTQTHPQAFHEQYPYEIGAERQGFSNDRLKLIQGDTHEMLALSHALAQSAKLLEFEEAALQTINSTVHIPETIARTGSSRLKRKETAQLRGKLFLAKSEIILRYDLLDAPEFFWEYPELEPSYVLAAGYLELKPRVDLLNRKLETIHELLEMLADEQKHQHSSLLEWIIIWLIAIEIIIFFTHDIFKWF</sequence>
<dbReference type="STRING" id="64971.SAMN05421831_10168"/>
<dbReference type="InterPro" id="IPR003734">
    <property type="entry name" value="DUF155"/>
</dbReference>
<feature type="transmembrane region" description="Helical" evidence="1">
    <location>
        <begin position="241"/>
        <end position="260"/>
    </location>
</feature>
<reference evidence="4" key="1">
    <citation type="submission" date="2016-10" db="EMBL/GenBank/DDBJ databases">
        <authorList>
            <person name="Varghese N."/>
            <person name="Submissions S."/>
        </authorList>
    </citation>
    <scope>NUCLEOTIDE SEQUENCE [LARGE SCALE GENOMIC DNA]</scope>
    <source>
        <strain evidence="4">DSM 7165</strain>
    </source>
</reference>
<proteinExistence type="predicted"/>
<evidence type="ECO:0000313" key="4">
    <source>
        <dbReference type="Proteomes" id="UP000242999"/>
    </source>
</evidence>
<dbReference type="PANTHER" id="PTHR16255">
    <property type="entry name" value="REQUIRED FOR MEIOTIC NUCLEAR DIVISION PROTEIN 1 HOMOLOG"/>
    <property type="match status" value="1"/>
</dbReference>
<accession>A0A1H6QDM4</accession>
<keyword evidence="1" id="KW-0812">Transmembrane</keyword>
<keyword evidence="4" id="KW-1185">Reference proteome</keyword>
<evidence type="ECO:0000313" key="3">
    <source>
        <dbReference type="EMBL" id="SEI37610.1"/>
    </source>
</evidence>
<keyword evidence="1" id="KW-0472">Membrane</keyword>
<dbReference type="Pfam" id="PF02582">
    <property type="entry name" value="DUF155"/>
    <property type="match status" value="1"/>
</dbReference>
<gene>
    <name evidence="3" type="ORF">SAMN05421831_10168</name>
</gene>
<dbReference type="RefSeq" id="WP_093307717.1">
    <property type="nucleotide sequence ID" value="NZ_FNYH01000001.1"/>
</dbReference>
<dbReference type="OrthoDB" id="529323at2"/>
<evidence type="ECO:0000256" key="1">
    <source>
        <dbReference type="SAM" id="Phobius"/>
    </source>
</evidence>
<name>A0A1H6QDM4_9GAMM</name>
<organism evidence="3 4">
    <name type="scientific">Allopseudospirillum japonicum</name>
    <dbReference type="NCBI Taxonomy" id="64971"/>
    <lineage>
        <taxon>Bacteria</taxon>
        <taxon>Pseudomonadati</taxon>
        <taxon>Pseudomonadota</taxon>
        <taxon>Gammaproteobacteria</taxon>
        <taxon>Oceanospirillales</taxon>
        <taxon>Oceanospirillaceae</taxon>
        <taxon>Allopseudospirillum</taxon>
    </lineage>
</organism>
<feature type="domain" description="DUF155" evidence="2">
    <location>
        <begin position="47"/>
        <end position="214"/>
    </location>
</feature>
<keyword evidence="1" id="KW-1133">Transmembrane helix</keyword>
<protein>
    <submittedName>
        <fullName evidence="3">Uncharacterized protein, Rmd1/YagE family</fullName>
    </submittedName>
</protein>
<dbReference type="Proteomes" id="UP000242999">
    <property type="component" value="Unassembled WGS sequence"/>
</dbReference>
<dbReference type="InterPro" id="IPR051624">
    <property type="entry name" value="RMD1/Sad1-interacting"/>
</dbReference>
<dbReference type="EMBL" id="FNYH01000001">
    <property type="protein sequence ID" value="SEI37610.1"/>
    <property type="molecule type" value="Genomic_DNA"/>
</dbReference>
<evidence type="ECO:0000259" key="2">
    <source>
        <dbReference type="Pfam" id="PF02582"/>
    </source>
</evidence>
<dbReference type="AlphaFoldDB" id="A0A1H6QDM4"/>
<dbReference type="PANTHER" id="PTHR16255:SF1">
    <property type="entry name" value="REQUIRED FOR MEIOTIC NUCLEAR DIVISION PROTEIN 1 HOMOLOG"/>
    <property type="match status" value="1"/>
</dbReference>